<comment type="caution">
    <text evidence="2">The sequence shown here is derived from an EMBL/GenBank/DDBJ whole genome shotgun (WGS) entry which is preliminary data.</text>
</comment>
<name>A0AAV2SHN3_MEGNR</name>
<dbReference type="Proteomes" id="UP001497623">
    <property type="component" value="Unassembled WGS sequence"/>
</dbReference>
<accession>A0AAV2SHN3</accession>
<dbReference type="Pfam" id="PF00615">
    <property type="entry name" value="RGS"/>
    <property type="match status" value="1"/>
</dbReference>
<keyword evidence="3" id="KW-1185">Reference proteome</keyword>
<evidence type="ECO:0000313" key="2">
    <source>
        <dbReference type="EMBL" id="CAL4184240.1"/>
    </source>
</evidence>
<reference evidence="2 3" key="1">
    <citation type="submission" date="2024-05" db="EMBL/GenBank/DDBJ databases">
        <authorList>
            <person name="Wallberg A."/>
        </authorList>
    </citation>
    <scope>NUCLEOTIDE SEQUENCE [LARGE SCALE GENOMIC DNA]</scope>
</reference>
<dbReference type="AlphaFoldDB" id="A0AAV2SHN3"/>
<dbReference type="InterPro" id="IPR044926">
    <property type="entry name" value="RGS_subdomain_2"/>
</dbReference>
<dbReference type="CDD" id="cd07440">
    <property type="entry name" value="RGS"/>
    <property type="match status" value="1"/>
</dbReference>
<dbReference type="PANTHER" id="PTHR10845">
    <property type="entry name" value="REGULATOR OF G PROTEIN SIGNALING"/>
    <property type="match status" value="1"/>
</dbReference>
<dbReference type="PANTHER" id="PTHR10845:SF192">
    <property type="entry name" value="DOUBLE HIT, ISOFORM B"/>
    <property type="match status" value="1"/>
</dbReference>
<dbReference type="EMBL" id="CAXKWB010061347">
    <property type="protein sequence ID" value="CAL4184240.1"/>
    <property type="molecule type" value="Genomic_DNA"/>
</dbReference>
<gene>
    <name evidence="2" type="ORF">MNOR_LOCUS35785</name>
</gene>
<feature type="domain" description="RGS" evidence="1">
    <location>
        <begin position="13"/>
        <end position="134"/>
    </location>
</feature>
<dbReference type="InterPro" id="IPR024066">
    <property type="entry name" value="RGS_subdom1/3"/>
</dbReference>
<dbReference type="Gene3D" id="1.10.167.10">
    <property type="entry name" value="Regulator of G-protein Signalling 4, domain 2"/>
    <property type="match status" value="1"/>
</dbReference>
<dbReference type="SUPFAM" id="SSF48097">
    <property type="entry name" value="Regulator of G-protein signaling, RGS"/>
    <property type="match status" value="1"/>
</dbReference>
<dbReference type="SMART" id="SM00315">
    <property type="entry name" value="RGS"/>
    <property type="match status" value="1"/>
</dbReference>
<organism evidence="2 3">
    <name type="scientific">Meganyctiphanes norvegica</name>
    <name type="common">Northern krill</name>
    <name type="synonym">Thysanopoda norvegica</name>
    <dbReference type="NCBI Taxonomy" id="48144"/>
    <lineage>
        <taxon>Eukaryota</taxon>
        <taxon>Metazoa</taxon>
        <taxon>Ecdysozoa</taxon>
        <taxon>Arthropoda</taxon>
        <taxon>Crustacea</taxon>
        <taxon>Multicrustacea</taxon>
        <taxon>Malacostraca</taxon>
        <taxon>Eumalacostraca</taxon>
        <taxon>Eucarida</taxon>
        <taxon>Euphausiacea</taxon>
        <taxon>Euphausiidae</taxon>
        <taxon>Meganyctiphanes</taxon>
    </lineage>
</organism>
<dbReference type="InterPro" id="IPR036305">
    <property type="entry name" value="RGS_sf"/>
</dbReference>
<protein>
    <recommendedName>
        <fullName evidence="1">RGS domain-containing protein</fullName>
    </recommendedName>
</protein>
<dbReference type="Gene3D" id="1.10.196.10">
    <property type="match status" value="1"/>
</dbReference>
<sequence>MVSREQRQKWKSSVTSLLSDPFGLQSFRDFLEKRKEESKIQVTINCVDFYEKCEHHKKLTKMDELKKSAKAIFDVYLDELAEKEIPAVGESKNSSKKIAEKLSKGELSIKELKKIFDDAQENVCQFITDGGYHKAFCKELKIGRKTTCTIY</sequence>
<proteinExistence type="predicted"/>
<dbReference type="PROSITE" id="PS50132">
    <property type="entry name" value="RGS"/>
    <property type="match status" value="1"/>
</dbReference>
<evidence type="ECO:0000259" key="1">
    <source>
        <dbReference type="PROSITE" id="PS50132"/>
    </source>
</evidence>
<evidence type="ECO:0000313" key="3">
    <source>
        <dbReference type="Proteomes" id="UP001497623"/>
    </source>
</evidence>
<dbReference type="InterPro" id="IPR016137">
    <property type="entry name" value="RGS"/>
</dbReference>